<accession>A0A376FLA0</accession>
<evidence type="ECO:0000256" key="1">
    <source>
        <dbReference type="ARBA" id="ARBA00022679"/>
    </source>
</evidence>
<dbReference type="GO" id="GO:0005524">
    <property type="term" value="F:ATP binding"/>
    <property type="evidence" value="ECO:0007669"/>
    <property type="project" value="UniProtKB-KW"/>
</dbReference>
<dbReference type="GO" id="GO:0047590">
    <property type="term" value="F:5-dehydro-2-deoxygluconokinase activity"/>
    <property type="evidence" value="ECO:0007669"/>
    <property type="project" value="UniProtKB-EC"/>
</dbReference>
<keyword evidence="3 5" id="KW-0418">Kinase</keyword>
<evidence type="ECO:0000256" key="4">
    <source>
        <dbReference type="ARBA" id="ARBA00022840"/>
    </source>
</evidence>
<evidence type="ECO:0000313" key="6">
    <source>
        <dbReference type="Proteomes" id="UP000255163"/>
    </source>
</evidence>
<dbReference type="EC" id="2.7.1.92" evidence="5"/>
<dbReference type="Proteomes" id="UP000255163">
    <property type="component" value="Unassembled WGS sequence"/>
</dbReference>
<dbReference type="SUPFAM" id="SSF53613">
    <property type="entry name" value="Ribokinase-like"/>
    <property type="match status" value="1"/>
</dbReference>
<dbReference type="EMBL" id="UFYI01000007">
    <property type="protein sequence ID" value="STD26612.1"/>
    <property type="molecule type" value="Genomic_DNA"/>
</dbReference>
<dbReference type="Gene3D" id="2.20.150.10">
    <property type="entry name" value="putative 5-dehydro-2- deoxygluconokinase"/>
    <property type="match status" value="1"/>
</dbReference>
<evidence type="ECO:0000256" key="2">
    <source>
        <dbReference type="ARBA" id="ARBA00022741"/>
    </source>
</evidence>
<dbReference type="AlphaFoldDB" id="A0A376FLA0"/>
<organism evidence="5 6">
    <name type="scientific">Enterobacter asburiae</name>
    <dbReference type="NCBI Taxonomy" id="61645"/>
    <lineage>
        <taxon>Bacteria</taxon>
        <taxon>Pseudomonadati</taxon>
        <taxon>Pseudomonadota</taxon>
        <taxon>Gammaproteobacteria</taxon>
        <taxon>Enterobacterales</taxon>
        <taxon>Enterobacteriaceae</taxon>
        <taxon>Enterobacter</taxon>
        <taxon>Enterobacter cloacae complex</taxon>
    </lineage>
</organism>
<keyword evidence="1 5" id="KW-0808">Transferase</keyword>
<keyword evidence="2" id="KW-0547">Nucleotide-binding</keyword>
<sequence length="82" mass="8913">MEKQFDVICMGRVAVDLYSQQIGARLEDASSFAKYLGGSSGNVAYGTARQGYVRRCWRASAMNIWAASCGKSSTRWAAIPAI</sequence>
<proteinExistence type="predicted"/>
<evidence type="ECO:0000256" key="3">
    <source>
        <dbReference type="ARBA" id="ARBA00022777"/>
    </source>
</evidence>
<reference evidence="5 6" key="1">
    <citation type="submission" date="2018-06" db="EMBL/GenBank/DDBJ databases">
        <authorList>
            <consortium name="Pathogen Informatics"/>
            <person name="Doyle S."/>
        </authorList>
    </citation>
    <scope>NUCLEOTIDE SEQUENCE [LARGE SCALE GENOMIC DNA]</scope>
    <source>
        <strain evidence="5 6">NCTC12123</strain>
    </source>
</reference>
<dbReference type="InterPro" id="IPR029056">
    <property type="entry name" value="Ribokinase-like"/>
</dbReference>
<gene>
    <name evidence="5" type="primary">iolC_3</name>
    <name evidence="5" type="ORF">NCTC12123_05678</name>
</gene>
<name>A0A376FLA0_ENTAS</name>
<evidence type="ECO:0000313" key="5">
    <source>
        <dbReference type="EMBL" id="STD26612.1"/>
    </source>
</evidence>
<protein>
    <submittedName>
        <fullName evidence="5">5-dehydro-2-deoxygluconokinase</fullName>
        <ecNumber evidence="5">2.7.1.92</ecNumber>
    </submittedName>
</protein>
<keyword evidence="4" id="KW-0067">ATP-binding</keyword>
<dbReference type="InterPro" id="IPR023314">
    <property type="entry name" value="Myo_inos_IolC-like_sf"/>
</dbReference>
<dbReference type="Gene3D" id="3.40.1190.20">
    <property type="match status" value="1"/>
</dbReference>